<dbReference type="SUPFAM" id="SSF49478">
    <property type="entry name" value="Cna protein B-type domain"/>
    <property type="match status" value="1"/>
</dbReference>
<dbReference type="Pfam" id="PF17802">
    <property type="entry name" value="SpaA"/>
    <property type="match status" value="1"/>
</dbReference>
<dbReference type="Pfam" id="PF13620">
    <property type="entry name" value="CarboxypepD_reg"/>
    <property type="match status" value="1"/>
</dbReference>
<accession>A0A0P7ZLK0</accession>
<keyword evidence="1" id="KW-0732">Signal</keyword>
<feature type="non-terminal residue" evidence="3">
    <location>
        <position position="1"/>
    </location>
</feature>
<dbReference type="GO" id="GO:0030246">
    <property type="term" value="F:carbohydrate binding"/>
    <property type="evidence" value="ECO:0007669"/>
    <property type="project" value="InterPro"/>
</dbReference>
<dbReference type="SUPFAM" id="SSF49452">
    <property type="entry name" value="Starch-binding domain-like"/>
    <property type="match status" value="1"/>
</dbReference>
<dbReference type="EMBL" id="LKCM01000031">
    <property type="protein sequence ID" value="KPQ45025.1"/>
    <property type="molecule type" value="Genomic_DNA"/>
</dbReference>
<dbReference type="PANTHER" id="PTHR23303">
    <property type="entry name" value="CARBOXYPEPTIDASE REGULATORY REGION-CONTAINING"/>
    <property type="match status" value="1"/>
</dbReference>
<reference evidence="3 4" key="1">
    <citation type="submission" date="2015-09" db="EMBL/GenBank/DDBJ databases">
        <title>A metagenomics-based metabolic model of nitrate-dependent anaerobic oxidation of methane by Methanoperedens-like archaea.</title>
        <authorList>
            <person name="Arshad A."/>
            <person name="Speth D.R."/>
            <person name="De Graaf R.M."/>
            <person name="Op Den Camp H.J."/>
            <person name="Jetten M.S."/>
            <person name="Welte C.U."/>
        </authorList>
    </citation>
    <scope>NUCLEOTIDE SEQUENCE [LARGE SCALE GENOMIC DNA]</scope>
</reference>
<dbReference type="InterPro" id="IPR051417">
    <property type="entry name" value="SDr/BOS_complex"/>
</dbReference>
<comment type="caution">
    <text evidence="3">The sequence shown here is derived from an EMBL/GenBank/DDBJ whole genome shotgun (WGS) entry which is preliminary data.</text>
</comment>
<organism evidence="3 4">
    <name type="scientific">Candidatus Methanoperedens nitratireducens</name>
    <dbReference type="NCBI Taxonomy" id="1392998"/>
    <lineage>
        <taxon>Archaea</taxon>
        <taxon>Methanobacteriati</taxon>
        <taxon>Methanobacteriota</taxon>
        <taxon>Stenosarchaea group</taxon>
        <taxon>Methanomicrobia</taxon>
        <taxon>Methanosarcinales</taxon>
        <taxon>ANME-2 cluster</taxon>
        <taxon>Candidatus Methanoperedentaceae</taxon>
        <taxon>Candidatus Methanoperedens</taxon>
    </lineage>
</organism>
<evidence type="ECO:0000313" key="4">
    <source>
        <dbReference type="Proteomes" id="UP000050360"/>
    </source>
</evidence>
<name>A0A0P7ZLK0_9EURY</name>
<dbReference type="InterPro" id="IPR013783">
    <property type="entry name" value="Ig-like_fold"/>
</dbReference>
<dbReference type="PANTHER" id="PTHR23303:SF14">
    <property type="entry name" value="BOS COMPLEX SUBUNIT NOMO1-RELATED"/>
    <property type="match status" value="1"/>
</dbReference>
<feature type="domain" description="SpaA-like prealbumin fold" evidence="2">
    <location>
        <begin position="48"/>
        <end position="130"/>
    </location>
</feature>
<protein>
    <submittedName>
        <fullName evidence="3">Cna protein B-type domain protein</fullName>
    </submittedName>
</protein>
<sequence>LVEGTYTVFEEQRSGWNNVSPRLWEIKGIDQDILQNFTNRPSVNTYKISGYKINASDNTGIQGWNITVTNGSTPIKTSTDATGYFEFTDLVNGTYNVTEEELPDWINVTPLTQKITIDGRDNLSVNFRNQPRVYTYRLSGYITNANDNTGLQGWNITITNGSTPIKTTTDATGYYEFTDLLNGTYTISEELKPEWLNVTPLSLNRTSWAAM</sequence>
<evidence type="ECO:0000313" key="3">
    <source>
        <dbReference type="EMBL" id="KPQ45025.1"/>
    </source>
</evidence>
<evidence type="ECO:0000256" key="1">
    <source>
        <dbReference type="ARBA" id="ARBA00022729"/>
    </source>
</evidence>
<dbReference type="Proteomes" id="UP000050360">
    <property type="component" value="Unassembled WGS sequence"/>
</dbReference>
<evidence type="ECO:0000259" key="2">
    <source>
        <dbReference type="Pfam" id="PF17802"/>
    </source>
</evidence>
<dbReference type="AlphaFoldDB" id="A0A0P7ZLK0"/>
<proteinExistence type="predicted"/>
<gene>
    <name evidence="3" type="ORF">MPEBLZ_00386</name>
</gene>
<dbReference type="InterPro" id="IPR041033">
    <property type="entry name" value="SpaA_PFL_dom_1"/>
</dbReference>
<dbReference type="InterPro" id="IPR013784">
    <property type="entry name" value="Carb-bd-like_fold"/>
</dbReference>
<dbReference type="Gene3D" id="2.60.40.10">
    <property type="entry name" value="Immunoglobulins"/>
    <property type="match status" value="2"/>
</dbReference>